<name>A0A9W6LMW1_9FUSO</name>
<keyword evidence="4" id="KW-1185">Reference proteome</keyword>
<accession>A0A9W6LMW1</accession>
<evidence type="ECO:0000313" key="4">
    <source>
        <dbReference type="Proteomes" id="UP001144471"/>
    </source>
</evidence>
<dbReference type="GO" id="GO:0003676">
    <property type="term" value="F:nucleic acid binding"/>
    <property type="evidence" value="ECO:0007669"/>
    <property type="project" value="InterPro"/>
</dbReference>
<dbReference type="Pfam" id="PF02272">
    <property type="entry name" value="DHHA1"/>
    <property type="match status" value="1"/>
</dbReference>
<dbReference type="PANTHER" id="PTHR47618:SF1">
    <property type="entry name" value="BIFUNCTIONAL OLIGORIBONUCLEASE AND PAP PHOSPHATASE NRNA"/>
    <property type="match status" value="1"/>
</dbReference>
<feature type="domain" description="DHHA1" evidence="2">
    <location>
        <begin position="251"/>
        <end position="327"/>
    </location>
</feature>
<dbReference type="Gene3D" id="3.10.310.30">
    <property type="match status" value="1"/>
</dbReference>
<reference evidence="3" key="1">
    <citation type="submission" date="2022-12" db="EMBL/GenBank/DDBJ databases">
        <title>Reference genome sequencing for broad-spectrum identification of bacterial and archaeal isolates by mass spectrometry.</title>
        <authorList>
            <person name="Sekiguchi Y."/>
            <person name="Tourlousse D.M."/>
        </authorList>
    </citation>
    <scope>NUCLEOTIDE SEQUENCE</scope>
    <source>
        <strain evidence="3">10succ1</strain>
    </source>
</reference>
<dbReference type="InterPro" id="IPR038763">
    <property type="entry name" value="DHH_sf"/>
</dbReference>
<sequence>MSFEKIIDRIRESNRIVILSHVNPDGDAVGAGLGLFLTLNKLNEELKAADEDYMEKVVRFVLEDNIPRNLRFLEGSEMIERDQYVESKYDFDLAICVDAATDERLGTTHRHLERSKFVINIDHHTSNTMFGDINHVEDISSSSEIIYKLINEMGIEITREIGEALYTGLVNDTGNFAHSNVTPKTFAMAADLMERGVDNSKIVREFFHNKNLPSLKLMGMALQEMVYNSEKKFTYFYLSSEALEGIQGLKEDAEGIVNLINSYNESEVSLFMREEKDGSIKGSMRSKHNVDVNKIAGMFGGGGHVKAAGFTAWDMTPEEVVEKVLNKL</sequence>
<feature type="domain" description="DDH" evidence="1">
    <location>
        <begin position="15"/>
        <end position="168"/>
    </location>
</feature>
<dbReference type="InterPro" id="IPR001667">
    <property type="entry name" value="DDH_dom"/>
</dbReference>
<organism evidence="3 4">
    <name type="scientific">Propionigenium maris DSM 9537</name>
    <dbReference type="NCBI Taxonomy" id="1123000"/>
    <lineage>
        <taxon>Bacteria</taxon>
        <taxon>Fusobacteriati</taxon>
        <taxon>Fusobacteriota</taxon>
        <taxon>Fusobacteriia</taxon>
        <taxon>Fusobacteriales</taxon>
        <taxon>Fusobacteriaceae</taxon>
        <taxon>Propionigenium</taxon>
    </lineage>
</organism>
<dbReference type="InterPro" id="IPR003156">
    <property type="entry name" value="DHHA1_dom"/>
</dbReference>
<protein>
    <submittedName>
        <fullName evidence="3">MGPA protein</fullName>
    </submittedName>
</protein>
<dbReference type="AlphaFoldDB" id="A0A9W6LMW1"/>
<dbReference type="Gene3D" id="3.90.1640.10">
    <property type="entry name" value="inorganic pyrophosphatase (n-terminal core)"/>
    <property type="match status" value="1"/>
</dbReference>
<dbReference type="SUPFAM" id="SSF64182">
    <property type="entry name" value="DHH phosphoesterases"/>
    <property type="match status" value="1"/>
</dbReference>
<dbReference type="PANTHER" id="PTHR47618">
    <property type="entry name" value="BIFUNCTIONAL OLIGORIBONUCLEASE AND PAP PHOSPHATASE NRNA"/>
    <property type="match status" value="1"/>
</dbReference>
<dbReference type="Proteomes" id="UP001144471">
    <property type="component" value="Unassembled WGS sequence"/>
</dbReference>
<gene>
    <name evidence="3" type="ORF">PM10SUCC1_14220</name>
</gene>
<evidence type="ECO:0000259" key="1">
    <source>
        <dbReference type="Pfam" id="PF01368"/>
    </source>
</evidence>
<dbReference type="Pfam" id="PF01368">
    <property type="entry name" value="DHH"/>
    <property type="match status" value="1"/>
</dbReference>
<dbReference type="EMBL" id="BSDY01000005">
    <property type="protein sequence ID" value="GLI55908.1"/>
    <property type="molecule type" value="Genomic_DNA"/>
</dbReference>
<evidence type="ECO:0000313" key="3">
    <source>
        <dbReference type="EMBL" id="GLI55908.1"/>
    </source>
</evidence>
<proteinExistence type="predicted"/>
<evidence type="ECO:0000259" key="2">
    <source>
        <dbReference type="Pfam" id="PF02272"/>
    </source>
</evidence>
<comment type="caution">
    <text evidence="3">The sequence shown here is derived from an EMBL/GenBank/DDBJ whole genome shotgun (WGS) entry which is preliminary data.</text>
</comment>
<dbReference type="InterPro" id="IPR051319">
    <property type="entry name" value="Oligoribo/pAp-PDE_c-di-AMP_PDE"/>
</dbReference>